<dbReference type="GO" id="GO:0016192">
    <property type="term" value="P:vesicle-mediated transport"/>
    <property type="evidence" value="ECO:0007669"/>
    <property type="project" value="InterPro"/>
</dbReference>
<dbReference type="GO" id="GO:0006886">
    <property type="term" value="P:intracellular protein transport"/>
    <property type="evidence" value="ECO:0007669"/>
    <property type="project" value="InterPro"/>
</dbReference>
<proteinExistence type="inferred from homology"/>
<dbReference type="Pfam" id="PF01602">
    <property type="entry name" value="Adaptin_N"/>
    <property type="match status" value="1"/>
</dbReference>
<dbReference type="InterPro" id="IPR016024">
    <property type="entry name" value="ARM-type_fold"/>
</dbReference>
<dbReference type="Gene3D" id="1.25.10.10">
    <property type="entry name" value="Leucine-rich Repeat Variant"/>
    <property type="match status" value="1"/>
</dbReference>
<comment type="subcellular location">
    <subcellularLocation>
        <location evidence="1">Endomembrane system</location>
    </subcellularLocation>
</comment>
<dbReference type="GO" id="GO:0012505">
    <property type="term" value="C:endomembrane system"/>
    <property type="evidence" value="ECO:0007669"/>
    <property type="project" value="UniProtKB-SubCell"/>
</dbReference>
<dbReference type="STRING" id="215637.A0A4V1J4Y9"/>
<keyword evidence="5" id="KW-0472">Membrane</keyword>
<evidence type="ECO:0000256" key="1">
    <source>
        <dbReference type="ARBA" id="ARBA00004308"/>
    </source>
</evidence>
<dbReference type="PIRSF" id="PIRSF002291">
    <property type="entry name" value="AP_complex_beta"/>
    <property type="match status" value="1"/>
</dbReference>
<evidence type="ECO:0000313" key="8">
    <source>
        <dbReference type="Proteomes" id="UP000268162"/>
    </source>
</evidence>
<reference evidence="8" key="1">
    <citation type="journal article" date="2018" name="Nat. Microbiol.">
        <title>Leveraging single-cell genomics to expand the fungal tree of life.</title>
        <authorList>
            <person name="Ahrendt S.R."/>
            <person name="Quandt C.A."/>
            <person name="Ciobanu D."/>
            <person name="Clum A."/>
            <person name="Salamov A."/>
            <person name="Andreopoulos B."/>
            <person name="Cheng J.F."/>
            <person name="Woyke T."/>
            <person name="Pelin A."/>
            <person name="Henrissat B."/>
            <person name="Reynolds N.K."/>
            <person name="Benny G.L."/>
            <person name="Smith M.E."/>
            <person name="James T.Y."/>
            <person name="Grigoriev I.V."/>
        </authorList>
    </citation>
    <scope>NUCLEOTIDE SEQUENCE [LARGE SCALE GENOMIC DNA]</scope>
    <source>
        <strain evidence="8">RSA 468</strain>
    </source>
</reference>
<organism evidence="7 8">
    <name type="scientific">Dimargaris cristalligena</name>
    <dbReference type="NCBI Taxonomy" id="215637"/>
    <lineage>
        <taxon>Eukaryota</taxon>
        <taxon>Fungi</taxon>
        <taxon>Fungi incertae sedis</taxon>
        <taxon>Zoopagomycota</taxon>
        <taxon>Kickxellomycotina</taxon>
        <taxon>Dimargaritomycetes</taxon>
        <taxon>Dimargaritales</taxon>
        <taxon>Dimargaritaceae</taxon>
        <taxon>Dimargaris</taxon>
    </lineage>
</organism>
<keyword evidence="4" id="KW-0653">Protein transport</keyword>
<sequence>MAEYFNRAAALAHSAAEISKRVSEGLVENAKDFGFENPVQFYDNAELKLADVKKKLDSRVDRDKLEGMRRLIAVITKGHDAAEFFPDVVKNVASGNLEIRQLVYMYLLRYAEQEPDLALLSINTFQKDLGDRHQGIRAMALRVLSSIRVPIISSIVLMAIQKGVADRSPYVRKIAAFAIPKLHSLDPSLTSSLVTLIQNLLHEKTPITIGSVIQAFNGVCPDRFDLIHPHFAKLCLMLIDTDEWGQIAIVNLLLRYARTHDIDDNHPAKLQYLDEDHALLLRSFWPLLQSDNAAVVMTVVSALYHIGPYSDLPKVVKPLIRVLRASRELEYAVLTHIRVICEKQPDLFTPHMHHFFVTAEDPAYIWQLKIQILQATLTEQGAPALLRELQRYLRSDQPALVEAAIETVGRCAQRLSARHHTACLRGLVVLTRNSDPIIVGHAVAQLRALIRTRTVTSEAVPSLLAALVSVIVQPHTAPLARENVYYLVGEFAAAFPQYPADLLQWGARSFKTETSPVKLSILTLAAKASVALPLTPTLQGLVQYLFTLARFDLDYDLRDRARFLQQLI</sequence>
<feature type="domain" description="Clathrin/coatomer adaptor adaptin-like N-terminal" evidence="6">
    <location>
        <begin position="50"/>
        <end position="568"/>
    </location>
</feature>
<dbReference type="EMBL" id="ML002524">
    <property type="protein sequence ID" value="RKP37219.1"/>
    <property type="molecule type" value="Genomic_DNA"/>
</dbReference>
<evidence type="ECO:0000256" key="5">
    <source>
        <dbReference type="ARBA" id="ARBA00023136"/>
    </source>
</evidence>
<keyword evidence="8" id="KW-1185">Reference proteome</keyword>
<accession>A0A4V1J4Y9</accession>
<comment type="similarity">
    <text evidence="2">Belongs to the adaptor complexes large subunit family.</text>
</comment>
<name>A0A4V1J4Y9_9FUNG</name>
<dbReference type="InterPro" id="IPR011989">
    <property type="entry name" value="ARM-like"/>
</dbReference>
<dbReference type="GO" id="GO:0030276">
    <property type="term" value="F:clathrin binding"/>
    <property type="evidence" value="ECO:0007669"/>
    <property type="project" value="InterPro"/>
</dbReference>
<evidence type="ECO:0000256" key="3">
    <source>
        <dbReference type="ARBA" id="ARBA00022448"/>
    </source>
</evidence>
<evidence type="ECO:0000259" key="6">
    <source>
        <dbReference type="Pfam" id="PF01602"/>
    </source>
</evidence>
<evidence type="ECO:0000313" key="7">
    <source>
        <dbReference type="EMBL" id="RKP37219.1"/>
    </source>
</evidence>
<evidence type="ECO:0000256" key="2">
    <source>
        <dbReference type="ARBA" id="ARBA00006613"/>
    </source>
</evidence>
<evidence type="ECO:0000256" key="4">
    <source>
        <dbReference type="ARBA" id="ARBA00022927"/>
    </source>
</evidence>
<protein>
    <submittedName>
        <fullName evidence="7">Clathrin/coatomer adaptor, adaptin-like protein</fullName>
    </submittedName>
</protein>
<dbReference type="InterPro" id="IPR002553">
    <property type="entry name" value="Clathrin/coatomer_adapt-like_N"/>
</dbReference>
<dbReference type="AlphaFoldDB" id="A0A4V1J4Y9"/>
<dbReference type="InterPro" id="IPR026739">
    <property type="entry name" value="AP_beta"/>
</dbReference>
<keyword evidence="3" id="KW-0813">Transport</keyword>
<gene>
    <name evidence="7" type="ORF">BJ085DRAFT_17241</name>
</gene>
<dbReference type="GO" id="GO:0030117">
    <property type="term" value="C:membrane coat"/>
    <property type="evidence" value="ECO:0007669"/>
    <property type="project" value="InterPro"/>
</dbReference>
<dbReference type="Proteomes" id="UP000268162">
    <property type="component" value="Unassembled WGS sequence"/>
</dbReference>
<dbReference type="InterPro" id="IPR016342">
    <property type="entry name" value="AP_complex_bsu_1_2_4"/>
</dbReference>
<feature type="non-terminal residue" evidence="7">
    <location>
        <position position="568"/>
    </location>
</feature>
<dbReference type="SUPFAM" id="SSF48371">
    <property type="entry name" value="ARM repeat"/>
    <property type="match status" value="1"/>
</dbReference>
<dbReference type="PANTHER" id="PTHR11134">
    <property type="entry name" value="ADAPTOR COMPLEX SUBUNIT BETA FAMILY MEMBER"/>
    <property type="match status" value="1"/>
</dbReference>